<feature type="region of interest" description="Disordered" evidence="1">
    <location>
        <begin position="1"/>
        <end position="115"/>
    </location>
</feature>
<protein>
    <submittedName>
        <fullName evidence="2">Uncharacterized protein</fullName>
    </submittedName>
</protein>
<dbReference type="AlphaFoldDB" id="A0A9D6V632"/>
<proteinExistence type="predicted"/>
<feature type="compositionally biased region" description="Polar residues" evidence="1">
    <location>
        <begin position="98"/>
        <end position="110"/>
    </location>
</feature>
<gene>
    <name evidence="2" type="ORF">HY912_09695</name>
</gene>
<dbReference type="Proteomes" id="UP000807825">
    <property type="component" value="Unassembled WGS sequence"/>
</dbReference>
<evidence type="ECO:0000256" key="1">
    <source>
        <dbReference type="SAM" id="MobiDB-lite"/>
    </source>
</evidence>
<sequence>MARPDETDDLDELIDRAVDTFFVEAPTEEETATFAPPPKVSPPPKPKVSPSPQPKVAPVPQPKVAPTQPPPPTRSGRSSTFDGPSLDEAVDSLFMSAFQETPTSVSSVTSGDDETDRAIDLAVDTLFVEELEAPPPETTQLEVGESEVPDDEDFKRHVAEHALQKKRTPPPAVKNRVAAEPAAAPAPSYDDAMALEIQKHMHTVLEERAFETPGVAVSPPTPARVEHRAKAPARVAPPAPTAEPHARSAAASPVRKLQEAILTLEWEISRRSVTVLANEIHKMRTRFQDNVIVDFAALSMRVVLEYVVKRMSRAHPESIRFLLEVSDYLDRSLTESEEDPLSSFHHILNRYEKYKSIVRKAEGLPDDDPAILHQLEIKDSATFYKMVDQQAKTIAKAGHSLAKKLNKTKDPENLIRSFRFLVNRAVNRILENTLKEKVKKVIKKRK</sequence>
<name>A0A9D6V632_9BACT</name>
<organism evidence="2 3">
    <name type="scientific">Desulfomonile tiedjei</name>
    <dbReference type="NCBI Taxonomy" id="2358"/>
    <lineage>
        <taxon>Bacteria</taxon>
        <taxon>Pseudomonadati</taxon>
        <taxon>Thermodesulfobacteriota</taxon>
        <taxon>Desulfomonilia</taxon>
        <taxon>Desulfomonilales</taxon>
        <taxon>Desulfomonilaceae</taxon>
        <taxon>Desulfomonile</taxon>
    </lineage>
</organism>
<evidence type="ECO:0000313" key="3">
    <source>
        <dbReference type="Proteomes" id="UP000807825"/>
    </source>
</evidence>
<comment type="caution">
    <text evidence="2">The sequence shown here is derived from an EMBL/GenBank/DDBJ whole genome shotgun (WGS) entry which is preliminary data.</text>
</comment>
<accession>A0A9D6V632</accession>
<feature type="compositionally biased region" description="Pro residues" evidence="1">
    <location>
        <begin position="35"/>
        <end position="73"/>
    </location>
</feature>
<feature type="region of interest" description="Disordered" evidence="1">
    <location>
        <begin position="212"/>
        <end position="252"/>
    </location>
</feature>
<evidence type="ECO:0000313" key="2">
    <source>
        <dbReference type="EMBL" id="MBI5249757.1"/>
    </source>
</evidence>
<reference evidence="2" key="1">
    <citation type="submission" date="2020-07" db="EMBL/GenBank/DDBJ databases">
        <title>Huge and variable diversity of episymbiotic CPR bacteria and DPANN archaea in groundwater ecosystems.</title>
        <authorList>
            <person name="He C.Y."/>
            <person name="Keren R."/>
            <person name="Whittaker M."/>
            <person name="Farag I.F."/>
            <person name="Doudna J."/>
            <person name="Cate J.H.D."/>
            <person name="Banfield J.F."/>
        </authorList>
    </citation>
    <scope>NUCLEOTIDE SEQUENCE</scope>
    <source>
        <strain evidence="2">NC_groundwater_1664_Pr3_B-0.1um_52_9</strain>
    </source>
</reference>
<feature type="compositionally biased region" description="Acidic residues" evidence="1">
    <location>
        <begin position="1"/>
        <end position="12"/>
    </location>
</feature>
<dbReference type="EMBL" id="JACRDE010000261">
    <property type="protein sequence ID" value="MBI5249757.1"/>
    <property type="molecule type" value="Genomic_DNA"/>
</dbReference>